<comment type="caution">
    <text evidence="3">The sequence shown here is derived from an EMBL/GenBank/DDBJ whole genome shotgun (WGS) entry which is preliminary data.</text>
</comment>
<name>A0ABQ3DD01_9ACTN</name>
<sequence length="150" mass="15861">MSPEYGHAPKAGCAVALEPASYEEFVEEEPGRSTISPLRASQEDLAHLPPALIITAEADVLRDEGEAFAATLCRAGLHRPGLLQSDTWHAVNTQRVFTSRAGGAVRQRSGGRYEVTPAAASACPAVPPPRRTTTPPPRCPAARIVDPSPS</sequence>
<organism evidence="3 4">
    <name type="scientific">Streptomyces canarius</name>
    <dbReference type="NCBI Taxonomy" id="285453"/>
    <lineage>
        <taxon>Bacteria</taxon>
        <taxon>Bacillati</taxon>
        <taxon>Actinomycetota</taxon>
        <taxon>Actinomycetes</taxon>
        <taxon>Kitasatosporales</taxon>
        <taxon>Streptomycetaceae</taxon>
        <taxon>Streptomyces</taxon>
    </lineage>
</organism>
<reference evidence="4" key="1">
    <citation type="journal article" date="2019" name="Int. J. Syst. Evol. Microbiol.">
        <title>The Global Catalogue of Microorganisms (GCM) 10K type strain sequencing project: providing services to taxonomists for standard genome sequencing and annotation.</title>
        <authorList>
            <consortium name="The Broad Institute Genomics Platform"/>
            <consortium name="The Broad Institute Genome Sequencing Center for Infectious Disease"/>
            <person name="Wu L."/>
            <person name="Ma J."/>
        </authorList>
    </citation>
    <scope>NUCLEOTIDE SEQUENCE [LARGE SCALE GENOMIC DNA]</scope>
    <source>
        <strain evidence="4">JCM 4733</strain>
    </source>
</reference>
<keyword evidence="4" id="KW-1185">Reference proteome</keyword>
<proteinExistence type="predicted"/>
<accession>A0ABQ3DD01</accession>
<dbReference type="InterPro" id="IPR013094">
    <property type="entry name" value="AB_hydrolase_3"/>
</dbReference>
<dbReference type="Proteomes" id="UP000653644">
    <property type="component" value="Unassembled WGS sequence"/>
</dbReference>
<feature type="compositionally biased region" description="Pro residues" evidence="1">
    <location>
        <begin position="125"/>
        <end position="139"/>
    </location>
</feature>
<feature type="domain" description="Alpha/beta hydrolase fold-3" evidence="2">
    <location>
        <begin position="32"/>
        <end position="88"/>
    </location>
</feature>
<evidence type="ECO:0000313" key="4">
    <source>
        <dbReference type="Proteomes" id="UP000653644"/>
    </source>
</evidence>
<dbReference type="SUPFAM" id="SSF53474">
    <property type="entry name" value="alpha/beta-Hydrolases"/>
    <property type="match status" value="1"/>
</dbReference>
<dbReference type="Pfam" id="PF07859">
    <property type="entry name" value="Abhydrolase_3"/>
    <property type="match status" value="1"/>
</dbReference>
<evidence type="ECO:0000256" key="1">
    <source>
        <dbReference type="SAM" id="MobiDB-lite"/>
    </source>
</evidence>
<evidence type="ECO:0000313" key="3">
    <source>
        <dbReference type="EMBL" id="GHA72920.1"/>
    </source>
</evidence>
<dbReference type="InterPro" id="IPR029058">
    <property type="entry name" value="AB_hydrolase_fold"/>
</dbReference>
<gene>
    <name evidence="3" type="ORF">GCM10010345_89770</name>
</gene>
<protein>
    <recommendedName>
        <fullName evidence="2">Alpha/beta hydrolase fold-3 domain-containing protein</fullName>
    </recommendedName>
</protein>
<evidence type="ECO:0000259" key="2">
    <source>
        <dbReference type="Pfam" id="PF07859"/>
    </source>
</evidence>
<dbReference type="Gene3D" id="3.40.50.1820">
    <property type="entry name" value="alpha/beta hydrolase"/>
    <property type="match status" value="1"/>
</dbReference>
<dbReference type="EMBL" id="BMVN01000087">
    <property type="protein sequence ID" value="GHA72920.1"/>
    <property type="molecule type" value="Genomic_DNA"/>
</dbReference>
<feature type="region of interest" description="Disordered" evidence="1">
    <location>
        <begin position="121"/>
        <end position="150"/>
    </location>
</feature>